<dbReference type="PANTHER" id="PTHR21505:SF8">
    <property type="entry name" value="DPT-YFP REPRESSOR BY OVEREXPRESSION, ISOFORM D-RELATED"/>
    <property type="match status" value="1"/>
</dbReference>
<sequence length="108" mass="12859">MKCLWNIKSEKYKNKQKRDAAYERLRETVTFLPNFTIQDVKNKIKNLRSTYYQELKKVKESMGTGTGTDYVYTPHVRWFDTLHVILQTVTPTRKTLSNVVSNINYDNY</sequence>
<dbReference type="EMBL" id="JANEYF010001954">
    <property type="protein sequence ID" value="KAJ8953796.1"/>
    <property type="molecule type" value="Genomic_DNA"/>
</dbReference>
<dbReference type="AlphaFoldDB" id="A0AAV8YSH4"/>
<feature type="domain" description="MADF" evidence="1">
    <location>
        <begin position="1"/>
        <end position="84"/>
    </location>
</feature>
<evidence type="ECO:0000313" key="3">
    <source>
        <dbReference type="Proteomes" id="UP001162156"/>
    </source>
</evidence>
<dbReference type="InterPro" id="IPR006578">
    <property type="entry name" value="MADF-dom"/>
</dbReference>
<gene>
    <name evidence="2" type="ORF">NQ314_007209</name>
</gene>
<keyword evidence="3" id="KW-1185">Reference proteome</keyword>
<evidence type="ECO:0000259" key="1">
    <source>
        <dbReference type="PROSITE" id="PS51029"/>
    </source>
</evidence>
<organism evidence="2 3">
    <name type="scientific">Rhamnusium bicolor</name>
    <dbReference type="NCBI Taxonomy" id="1586634"/>
    <lineage>
        <taxon>Eukaryota</taxon>
        <taxon>Metazoa</taxon>
        <taxon>Ecdysozoa</taxon>
        <taxon>Arthropoda</taxon>
        <taxon>Hexapoda</taxon>
        <taxon>Insecta</taxon>
        <taxon>Pterygota</taxon>
        <taxon>Neoptera</taxon>
        <taxon>Endopterygota</taxon>
        <taxon>Coleoptera</taxon>
        <taxon>Polyphaga</taxon>
        <taxon>Cucujiformia</taxon>
        <taxon>Chrysomeloidea</taxon>
        <taxon>Cerambycidae</taxon>
        <taxon>Lepturinae</taxon>
        <taxon>Rhagiini</taxon>
        <taxon>Rhamnusium</taxon>
    </lineage>
</organism>
<dbReference type="PANTHER" id="PTHR21505">
    <property type="entry name" value="MADF DOMAIN-CONTAINING PROTEIN-RELATED"/>
    <property type="match status" value="1"/>
</dbReference>
<protein>
    <recommendedName>
        <fullName evidence="1">MADF domain-containing protein</fullName>
    </recommendedName>
</protein>
<comment type="caution">
    <text evidence="2">The sequence shown here is derived from an EMBL/GenBank/DDBJ whole genome shotgun (WGS) entry which is preliminary data.</text>
</comment>
<accession>A0AAV8YSH4</accession>
<dbReference type="PROSITE" id="PS51029">
    <property type="entry name" value="MADF"/>
    <property type="match status" value="1"/>
</dbReference>
<evidence type="ECO:0000313" key="2">
    <source>
        <dbReference type="EMBL" id="KAJ8953796.1"/>
    </source>
</evidence>
<reference evidence="2" key="1">
    <citation type="journal article" date="2023" name="Insect Mol. Biol.">
        <title>Genome sequencing provides insights into the evolution of gene families encoding plant cell wall-degrading enzymes in longhorned beetles.</title>
        <authorList>
            <person name="Shin N.R."/>
            <person name="Okamura Y."/>
            <person name="Kirsch R."/>
            <person name="Pauchet Y."/>
        </authorList>
    </citation>
    <scope>NUCLEOTIDE SEQUENCE</scope>
    <source>
        <strain evidence="2">RBIC_L_NR</strain>
    </source>
</reference>
<dbReference type="Proteomes" id="UP001162156">
    <property type="component" value="Unassembled WGS sequence"/>
</dbReference>
<proteinExistence type="predicted"/>
<name>A0AAV8YSH4_9CUCU</name>
<dbReference type="Pfam" id="PF10545">
    <property type="entry name" value="MADF_DNA_bdg"/>
    <property type="match status" value="1"/>
</dbReference>